<accession>A0A7I7WKQ5</accession>
<name>A0A7I7WKQ5_MYCGU</name>
<evidence type="ECO:0000313" key="2">
    <source>
        <dbReference type="Proteomes" id="UP000466187"/>
    </source>
</evidence>
<dbReference type="KEGG" id="mgad:MGAD_20250"/>
<proteinExistence type="predicted"/>
<dbReference type="Proteomes" id="UP000466187">
    <property type="component" value="Chromosome"/>
</dbReference>
<dbReference type="EMBL" id="AP022608">
    <property type="protein sequence ID" value="BBZ17690.1"/>
    <property type="molecule type" value="Genomic_DNA"/>
</dbReference>
<dbReference type="AlphaFoldDB" id="A0A7I7WKQ5"/>
<evidence type="ECO:0000313" key="1">
    <source>
        <dbReference type="EMBL" id="BBZ17690.1"/>
    </source>
</evidence>
<protein>
    <recommendedName>
        <fullName evidence="3">TetR family transcriptional regulator</fullName>
    </recommendedName>
</protein>
<reference evidence="1 2" key="1">
    <citation type="journal article" date="2019" name="Emerg. Microbes Infect.">
        <title>Comprehensive subspecies identification of 175 nontuberculous mycobacteria species based on 7547 genomic profiles.</title>
        <authorList>
            <person name="Matsumoto Y."/>
            <person name="Kinjo T."/>
            <person name="Motooka D."/>
            <person name="Nabeya D."/>
            <person name="Jung N."/>
            <person name="Uechi K."/>
            <person name="Horii T."/>
            <person name="Iida T."/>
            <person name="Fujita J."/>
            <person name="Nakamura S."/>
        </authorList>
    </citation>
    <scope>NUCLEOTIDE SEQUENCE [LARGE SCALE GENOMIC DNA]</scope>
    <source>
        <strain evidence="1 2">JCM 12688</strain>
    </source>
</reference>
<organism evidence="1 2">
    <name type="scientific">Mycolicibacterium gadium</name>
    <name type="common">Mycobacterium gadium</name>
    <dbReference type="NCBI Taxonomy" id="1794"/>
    <lineage>
        <taxon>Bacteria</taxon>
        <taxon>Bacillati</taxon>
        <taxon>Actinomycetota</taxon>
        <taxon>Actinomycetes</taxon>
        <taxon>Mycobacteriales</taxon>
        <taxon>Mycobacteriaceae</taxon>
        <taxon>Mycolicibacterium</taxon>
    </lineage>
</organism>
<sequence length="145" mass="15518">MAAAVKTLGDRMAEEFMSEAQLVGNSSERIGRLLDRVWNAHRGPLFTAALELWVAARTDAALRAAMNDVANAQAVSITEATVGAFPDLASRPGFAEWVMIGLATLRGLAMSNLGESLDPDALWLIARPQLLESFDSLFGESAPDT</sequence>
<evidence type="ECO:0008006" key="3">
    <source>
        <dbReference type="Google" id="ProtNLM"/>
    </source>
</evidence>
<gene>
    <name evidence="1" type="ORF">MGAD_20250</name>
</gene>